<feature type="compositionally biased region" description="Basic residues" evidence="1">
    <location>
        <begin position="41"/>
        <end position="55"/>
    </location>
</feature>
<feature type="region of interest" description="Disordered" evidence="1">
    <location>
        <begin position="88"/>
        <end position="118"/>
    </location>
</feature>
<dbReference type="Proteomes" id="UP000268321">
    <property type="component" value="Unassembled WGS sequence"/>
</dbReference>
<dbReference type="EMBL" id="ML004790">
    <property type="protein sequence ID" value="RKP28601.1"/>
    <property type="molecule type" value="Genomic_DNA"/>
</dbReference>
<feature type="compositionally biased region" description="Polar residues" evidence="1">
    <location>
        <begin position="95"/>
        <end position="110"/>
    </location>
</feature>
<dbReference type="AlphaFoldDB" id="A0A4P9Z9D7"/>
<evidence type="ECO:0000256" key="1">
    <source>
        <dbReference type="SAM" id="MobiDB-lite"/>
    </source>
</evidence>
<accession>A0A4P9Z9D7</accession>
<dbReference type="GO" id="GO:0001181">
    <property type="term" value="F:RNA polymerase I general transcription initiation factor activity"/>
    <property type="evidence" value="ECO:0007669"/>
    <property type="project" value="InterPro"/>
</dbReference>
<organism evidence="2 3">
    <name type="scientific">Metschnikowia bicuspidata</name>
    <dbReference type="NCBI Taxonomy" id="27322"/>
    <lineage>
        <taxon>Eukaryota</taxon>
        <taxon>Fungi</taxon>
        <taxon>Dikarya</taxon>
        <taxon>Ascomycota</taxon>
        <taxon>Saccharomycotina</taxon>
        <taxon>Pichiomycetes</taxon>
        <taxon>Metschnikowiaceae</taxon>
        <taxon>Metschnikowia</taxon>
    </lineage>
</organism>
<feature type="compositionally biased region" description="Acidic residues" evidence="1">
    <location>
        <begin position="26"/>
        <end position="36"/>
    </location>
</feature>
<name>A0A4P9Z9D7_9ASCO</name>
<dbReference type="GO" id="GO:0001164">
    <property type="term" value="F:RNA polymerase I core promoter sequence-specific DNA binding"/>
    <property type="evidence" value="ECO:0007669"/>
    <property type="project" value="InterPro"/>
</dbReference>
<evidence type="ECO:0000313" key="3">
    <source>
        <dbReference type="Proteomes" id="UP000268321"/>
    </source>
</evidence>
<proteinExistence type="predicted"/>
<feature type="non-terminal residue" evidence="2">
    <location>
        <position position="208"/>
    </location>
</feature>
<feature type="region of interest" description="Disordered" evidence="1">
    <location>
        <begin position="1"/>
        <end position="64"/>
    </location>
</feature>
<sequence length="208" mass="23780">MEEVSGYEPLPEPHTVVEANPSTHDEPEESSDDDVEEWKRRLTKRKKRKPKRKPKTQAVSEYSQGNFDLYVKEKLARELLSAKSSLQLAEDETGENQSPSASPGQGTNSESDSEQELHPGAEYARKKLAELQSGLVTGTQQPRRQWALERFVVMMNGWEMPGAEQDLSDYSLIKLHIHSLKLLLHASILKKQWQVAYKVFSVLIRFEF</sequence>
<evidence type="ECO:0000313" key="2">
    <source>
        <dbReference type="EMBL" id="RKP28601.1"/>
    </source>
</evidence>
<keyword evidence="3" id="KW-1185">Reference proteome</keyword>
<gene>
    <name evidence="2" type="ORF">METBISCDRAFT_28995</name>
</gene>
<dbReference type="InterPro" id="IPR007224">
    <property type="entry name" value="TIF_Rrn11"/>
</dbReference>
<reference evidence="3" key="1">
    <citation type="journal article" date="2018" name="Nat. Microbiol.">
        <title>Leveraging single-cell genomics to expand the fungal tree of life.</title>
        <authorList>
            <person name="Ahrendt S.R."/>
            <person name="Quandt C.A."/>
            <person name="Ciobanu D."/>
            <person name="Clum A."/>
            <person name="Salamov A."/>
            <person name="Andreopoulos B."/>
            <person name="Cheng J.F."/>
            <person name="Woyke T."/>
            <person name="Pelin A."/>
            <person name="Henrissat B."/>
            <person name="Reynolds N.K."/>
            <person name="Benny G.L."/>
            <person name="Smith M.E."/>
            <person name="James T.Y."/>
            <person name="Grigoriev I.V."/>
        </authorList>
    </citation>
    <scope>NUCLEOTIDE SEQUENCE [LARGE SCALE GENOMIC DNA]</scope>
    <source>
        <strain evidence="3">Baker2002</strain>
    </source>
</reference>
<protein>
    <submittedName>
        <fullName evidence="2">Uncharacterized protein</fullName>
    </submittedName>
</protein>
<dbReference type="Pfam" id="PF04090">
    <property type="entry name" value="Rrn11"/>
    <property type="match status" value="1"/>
</dbReference>